<reference evidence="1" key="1">
    <citation type="submission" date="2023-03" db="EMBL/GenBank/DDBJ databases">
        <title>Chromosome-level genomes of two armyworms, Mythimna separata and Mythimna loreyi, provide insights into the biosynthesis and reception of sex pheromones.</title>
        <authorList>
            <person name="Zhao H."/>
        </authorList>
    </citation>
    <scope>NUCLEOTIDE SEQUENCE</scope>
    <source>
        <strain evidence="1">BeijingLab</strain>
    </source>
</reference>
<proteinExistence type="predicted"/>
<dbReference type="EMBL" id="CM056794">
    <property type="protein sequence ID" value="KAJ8716985.1"/>
    <property type="molecule type" value="Genomic_DNA"/>
</dbReference>
<comment type="caution">
    <text evidence="1">The sequence shown here is derived from an EMBL/GenBank/DDBJ whole genome shotgun (WGS) entry which is preliminary data.</text>
</comment>
<organism evidence="1 2">
    <name type="scientific">Mythimna loreyi</name>
    <dbReference type="NCBI Taxonomy" id="667449"/>
    <lineage>
        <taxon>Eukaryota</taxon>
        <taxon>Metazoa</taxon>
        <taxon>Ecdysozoa</taxon>
        <taxon>Arthropoda</taxon>
        <taxon>Hexapoda</taxon>
        <taxon>Insecta</taxon>
        <taxon>Pterygota</taxon>
        <taxon>Neoptera</taxon>
        <taxon>Endopterygota</taxon>
        <taxon>Lepidoptera</taxon>
        <taxon>Glossata</taxon>
        <taxon>Ditrysia</taxon>
        <taxon>Noctuoidea</taxon>
        <taxon>Noctuidae</taxon>
        <taxon>Noctuinae</taxon>
        <taxon>Hadenini</taxon>
        <taxon>Mythimna</taxon>
    </lineage>
</organism>
<sequence length="673" mass="77768">MFYAVLLLFVVQSSIVLSYGLNDTEYNRMPPLYYLDGFEECFEKPDAMYCYGEFVLVSDEPSEVLTIAQEYSNNTRHYNHTLLRHGYCMKKTCNEFYNVSESEVDLRLSFEACSNKTIYDQYKLKTRLTDELDCSKRDREQPIDNLDIFIGVICILIITANLVGSLCDHCLDKEKERGGLQFLYYFSISRNWKKFVAPACEGQDPRFNGLKGIHGIRAINIAAVVLTHASFRYAMLLVNPRFLEGMFEKTYVTMFMNGSMIMQTFFIVSSFLLVYNWLIGSETRPLSWSMLPQQVVMRWLRLTPSYALIIGLTTTWFSRLTSGGPLWKKIIYYEKVDCRQNWWTHILYINNYFKTSNCMVHTWYLAADTQLHIFGVIIFLLCRTNLTRKVALSLFFVIGIIGPMLHTYYQELSSALIASPEMVLNSFIGDPYFENVFIKGHTNLVACVIGMAMGYIIYNWQKAGGDPKQFQKYRYLYWSTLYVALLACFTSYIIFYDGPPLPMYVHILFAGFQKTVFGLAIAVIIAGIVIQFEGLYRPILEWRLFVFIGRLSYSAYLLHTAFIRPDNASIMYLQRSNIIGIILHGCTTVIGVFIAAFFLCLMVEMPFANVVKVMLRRPHNEKENIKTVKETNKTEDENRKDMSQTKIKDENGTDMSQTKTEDGTIVIKMGPKM</sequence>
<name>A0ACC2QGI1_9NEOP</name>
<evidence type="ECO:0000313" key="1">
    <source>
        <dbReference type="EMBL" id="KAJ8716985.1"/>
    </source>
</evidence>
<gene>
    <name evidence="1" type="ORF">PYW08_005384</name>
</gene>
<protein>
    <submittedName>
        <fullName evidence="1">Uncharacterized protein</fullName>
    </submittedName>
</protein>
<dbReference type="Proteomes" id="UP001231649">
    <property type="component" value="Chromosome 18"/>
</dbReference>
<evidence type="ECO:0000313" key="2">
    <source>
        <dbReference type="Proteomes" id="UP001231649"/>
    </source>
</evidence>
<accession>A0ACC2QGI1</accession>
<keyword evidence="2" id="KW-1185">Reference proteome</keyword>